<gene>
    <name evidence="4" type="ORF">N0D28_07160</name>
</gene>
<dbReference type="EMBL" id="CP104213">
    <property type="protein sequence ID" value="UWX65426.1"/>
    <property type="molecule type" value="Genomic_DNA"/>
</dbReference>
<reference evidence="4" key="1">
    <citation type="submission" date="2022-09" db="EMBL/GenBank/DDBJ databases">
        <title>genome sequence of Deinococcus rubellus.</title>
        <authorList>
            <person name="Srinivasan S."/>
        </authorList>
    </citation>
    <scope>NUCLEOTIDE SEQUENCE</scope>
    <source>
        <strain evidence="4">Ant6</strain>
    </source>
</reference>
<evidence type="ECO:0000313" key="5">
    <source>
        <dbReference type="Proteomes" id="UP001060261"/>
    </source>
</evidence>
<evidence type="ECO:0000259" key="3">
    <source>
        <dbReference type="SMART" id="SM00563"/>
    </source>
</evidence>
<dbReference type="SUPFAM" id="SSF69593">
    <property type="entry name" value="Glycerol-3-phosphate (1)-acyltransferase"/>
    <property type="match status" value="1"/>
</dbReference>
<evidence type="ECO:0000256" key="1">
    <source>
        <dbReference type="ARBA" id="ARBA00022679"/>
    </source>
</evidence>
<keyword evidence="2 4" id="KW-0012">Acyltransferase</keyword>
<sequence>MTTTPRWMNRPATWRSKLAASLLRLGGWTALLPPVPGSKLIGIAYPHTSNWDLLPALLWAWATGTPLKFVAKHSLFRFPLGPLLRAWGGVSVDRRKAGGNFVDAVAALIAEQPEIVLGLAPEGTRERAEVWKSGFYHMAQAADVPIALIAFDWKRKRVGVLAYLTPSGDIEADYEKIRAAYAGVVGRHLQKATPIRASLGAVEGVKERM</sequence>
<proteinExistence type="predicted"/>
<keyword evidence="1" id="KW-0808">Transferase</keyword>
<dbReference type="Pfam" id="PF01553">
    <property type="entry name" value="Acyltransferase"/>
    <property type="match status" value="1"/>
</dbReference>
<evidence type="ECO:0000313" key="4">
    <source>
        <dbReference type="EMBL" id="UWX65426.1"/>
    </source>
</evidence>
<protein>
    <submittedName>
        <fullName evidence="4">1-acyl-sn-glycerol-3-phosphate acyltransferase</fullName>
    </submittedName>
</protein>
<feature type="domain" description="Phospholipid/glycerol acyltransferase" evidence="3">
    <location>
        <begin position="43"/>
        <end position="154"/>
    </location>
</feature>
<name>A0ABY5YKG3_9DEIO</name>
<accession>A0ABY5YKG3</accession>
<dbReference type="GO" id="GO:0016746">
    <property type="term" value="F:acyltransferase activity"/>
    <property type="evidence" value="ECO:0007669"/>
    <property type="project" value="UniProtKB-KW"/>
</dbReference>
<dbReference type="PANTHER" id="PTHR10434">
    <property type="entry name" value="1-ACYL-SN-GLYCEROL-3-PHOSPHATE ACYLTRANSFERASE"/>
    <property type="match status" value="1"/>
</dbReference>
<dbReference type="Proteomes" id="UP001060261">
    <property type="component" value="Chromosome"/>
</dbReference>
<organism evidence="4 5">
    <name type="scientific">Deinococcus rubellus</name>
    <dbReference type="NCBI Taxonomy" id="1889240"/>
    <lineage>
        <taxon>Bacteria</taxon>
        <taxon>Thermotogati</taxon>
        <taxon>Deinococcota</taxon>
        <taxon>Deinococci</taxon>
        <taxon>Deinococcales</taxon>
        <taxon>Deinococcaceae</taxon>
        <taxon>Deinococcus</taxon>
    </lineage>
</organism>
<dbReference type="InterPro" id="IPR002123">
    <property type="entry name" value="Plipid/glycerol_acylTrfase"/>
</dbReference>
<dbReference type="RefSeq" id="WP_260561681.1">
    <property type="nucleotide sequence ID" value="NZ_BAABEC010000176.1"/>
</dbReference>
<dbReference type="SMART" id="SM00563">
    <property type="entry name" value="PlsC"/>
    <property type="match status" value="1"/>
</dbReference>
<dbReference type="PANTHER" id="PTHR10434:SF9">
    <property type="entry name" value="PHOSPHOLIPID_GLYCEROL ACYLTRANSFERASE DOMAIN-CONTAINING PROTEIN"/>
    <property type="match status" value="1"/>
</dbReference>
<keyword evidence="5" id="KW-1185">Reference proteome</keyword>
<evidence type="ECO:0000256" key="2">
    <source>
        <dbReference type="ARBA" id="ARBA00023315"/>
    </source>
</evidence>